<dbReference type="Gene3D" id="2.60.120.330">
    <property type="entry name" value="B-lactam Antibiotic, Isopenicillin N Synthase, Chain"/>
    <property type="match status" value="1"/>
</dbReference>
<sequence>MYSTVNKYIDKFDKVSFDIAKMRSAVEDLIKIRPFEQSIPVEGLLKSNAICLNYDEKELDEWYGGNVRGKYWTKPDSSFEEMEREPYVDERRYTLFNSKLNNTYFKHVYDTIQEHFEIGRCRVIKMPPRTTLSWHRDPEKRIHLAIQTNYGARMFIEETGYHIPADGSIYITDNTKYHTAINGGEEDRIHIVATLLDTK</sequence>
<dbReference type="InterPro" id="IPR007803">
    <property type="entry name" value="Asp/Arg/Pro-Hydrxlase"/>
</dbReference>
<proteinExistence type="predicted"/>
<feature type="domain" description="Aspartyl/asparaginy/proline hydroxylase" evidence="1">
    <location>
        <begin position="115"/>
        <end position="192"/>
    </location>
</feature>
<evidence type="ECO:0000259" key="1">
    <source>
        <dbReference type="Pfam" id="PF05118"/>
    </source>
</evidence>
<name>A0A381VJL2_9ZZZZ</name>
<dbReference type="SUPFAM" id="SSF51197">
    <property type="entry name" value="Clavaminate synthase-like"/>
    <property type="match status" value="1"/>
</dbReference>
<evidence type="ECO:0000313" key="2">
    <source>
        <dbReference type="EMBL" id="SVA40529.1"/>
    </source>
</evidence>
<dbReference type="EMBL" id="UINC01009020">
    <property type="protein sequence ID" value="SVA40529.1"/>
    <property type="molecule type" value="Genomic_DNA"/>
</dbReference>
<protein>
    <recommendedName>
        <fullName evidence="1">Aspartyl/asparaginy/proline hydroxylase domain-containing protein</fullName>
    </recommendedName>
</protein>
<reference evidence="2" key="1">
    <citation type="submission" date="2018-05" db="EMBL/GenBank/DDBJ databases">
        <authorList>
            <person name="Lanie J.A."/>
            <person name="Ng W.-L."/>
            <person name="Kazmierczak K.M."/>
            <person name="Andrzejewski T.M."/>
            <person name="Davidsen T.M."/>
            <person name="Wayne K.J."/>
            <person name="Tettelin H."/>
            <person name="Glass J.I."/>
            <person name="Rusch D."/>
            <person name="Podicherti R."/>
            <person name="Tsui H.-C.T."/>
            <person name="Winkler M.E."/>
        </authorList>
    </citation>
    <scope>NUCLEOTIDE SEQUENCE</scope>
</reference>
<organism evidence="2">
    <name type="scientific">marine metagenome</name>
    <dbReference type="NCBI Taxonomy" id="408172"/>
    <lineage>
        <taxon>unclassified sequences</taxon>
        <taxon>metagenomes</taxon>
        <taxon>ecological metagenomes</taxon>
    </lineage>
</organism>
<gene>
    <name evidence="2" type="ORF">METZ01_LOCUS93383</name>
</gene>
<dbReference type="Pfam" id="PF05118">
    <property type="entry name" value="Asp_Arg_Hydrox"/>
    <property type="match status" value="1"/>
</dbReference>
<dbReference type="InterPro" id="IPR027443">
    <property type="entry name" value="IPNS-like_sf"/>
</dbReference>
<accession>A0A381VJL2</accession>
<dbReference type="AlphaFoldDB" id="A0A381VJL2"/>